<gene>
    <name evidence="9" type="ORF">FRUB_07650</name>
</gene>
<keyword evidence="6" id="KW-0443">Lipid metabolism</keyword>
<dbReference type="InterPro" id="IPR029098">
    <property type="entry name" value="Acetyltransf_C"/>
</dbReference>
<dbReference type="CDD" id="cd03351">
    <property type="entry name" value="LbH_UDP-GlcNAc_AT"/>
    <property type="match status" value="1"/>
</dbReference>
<organism evidence="9 10">
    <name type="scientific">Fimbriiglobus ruber</name>
    <dbReference type="NCBI Taxonomy" id="1908690"/>
    <lineage>
        <taxon>Bacteria</taxon>
        <taxon>Pseudomonadati</taxon>
        <taxon>Planctomycetota</taxon>
        <taxon>Planctomycetia</taxon>
        <taxon>Gemmatales</taxon>
        <taxon>Gemmataceae</taxon>
        <taxon>Fimbriiglobus</taxon>
    </lineage>
</organism>
<evidence type="ECO:0000313" key="9">
    <source>
        <dbReference type="EMBL" id="OWK38530.1"/>
    </source>
</evidence>
<evidence type="ECO:0000256" key="7">
    <source>
        <dbReference type="ARBA" id="ARBA00023315"/>
    </source>
</evidence>
<dbReference type="EMBL" id="NIDE01000014">
    <property type="protein sequence ID" value="OWK38530.1"/>
    <property type="molecule type" value="Genomic_DNA"/>
</dbReference>
<dbReference type="NCBIfam" id="TIGR01852">
    <property type="entry name" value="lipid_A_lpxA"/>
    <property type="match status" value="1"/>
</dbReference>
<dbReference type="PROSITE" id="PS00101">
    <property type="entry name" value="HEXAPEP_TRANSFERASES"/>
    <property type="match status" value="1"/>
</dbReference>
<dbReference type="Pfam" id="PF13720">
    <property type="entry name" value="Acetyltransf_11"/>
    <property type="match status" value="1"/>
</dbReference>
<name>A0A225DAB3_9BACT</name>
<dbReference type="GO" id="GO:0008780">
    <property type="term" value="F:acyl-[acyl-carrier-protein]-UDP-N-acetylglucosamine O-acyltransferase activity"/>
    <property type="evidence" value="ECO:0007669"/>
    <property type="project" value="InterPro"/>
</dbReference>
<evidence type="ECO:0000256" key="3">
    <source>
        <dbReference type="ARBA" id="ARBA00022556"/>
    </source>
</evidence>
<evidence type="ECO:0000259" key="8">
    <source>
        <dbReference type="Pfam" id="PF13720"/>
    </source>
</evidence>
<evidence type="ECO:0000256" key="5">
    <source>
        <dbReference type="ARBA" id="ARBA00022737"/>
    </source>
</evidence>
<protein>
    <submittedName>
        <fullName evidence="9">Acyl-[acyl-carrier-protein]--UDP-N-acetylglucosamine O-acyltransferase</fullName>
    </submittedName>
</protein>
<dbReference type="Proteomes" id="UP000214646">
    <property type="component" value="Unassembled WGS sequence"/>
</dbReference>
<keyword evidence="10" id="KW-1185">Reference proteome</keyword>
<dbReference type="OrthoDB" id="9807278at2"/>
<dbReference type="PIRSF" id="PIRSF000456">
    <property type="entry name" value="UDP-GlcNAc_acltr"/>
    <property type="match status" value="1"/>
</dbReference>
<dbReference type="SUPFAM" id="SSF51161">
    <property type="entry name" value="Trimeric LpxA-like enzymes"/>
    <property type="match status" value="1"/>
</dbReference>
<evidence type="ECO:0000256" key="1">
    <source>
        <dbReference type="ARBA" id="ARBA00022490"/>
    </source>
</evidence>
<keyword evidence="1" id="KW-0963">Cytoplasm</keyword>
<feature type="domain" description="UDP N-acetylglucosamine O-acyltransferase C-terminal" evidence="8">
    <location>
        <begin position="185"/>
        <end position="265"/>
    </location>
</feature>
<reference evidence="10" key="1">
    <citation type="submission" date="2017-06" db="EMBL/GenBank/DDBJ databases">
        <title>Genome analysis of Fimbriiglobus ruber SP5, the first member of the order Planctomycetales with confirmed chitinolytic capability.</title>
        <authorList>
            <person name="Ravin N.V."/>
            <person name="Rakitin A.L."/>
            <person name="Ivanova A.A."/>
            <person name="Beletsky A.V."/>
            <person name="Kulichevskaya I.S."/>
            <person name="Mardanov A.V."/>
            <person name="Dedysh S.N."/>
        </authorList>
    </citation>
    <scope>NUCLEOTIDE SEQUENCE [LARGE SCALE GENOMIC DNA]</scope>
    <source>
        <strain evidence="10">SP5</strain>
    </source>
</reference>
<dbReference type="AlphaFoldDB" id="A0A225DAB3"/>
<keyword evidence="4 9" id="KW-0808">Transferase</keyword>
<dbReference type="Gene3D" id="1.20.1180.10">
    <property type="entry name" value="Udp N-acetylglucosamine O-acyltransferase, C-terminal domain"/>
    <property type="match status" value="1"/>
</dbReference>
<evidence type="ECO:0000256" key="6">
    <source>
        <dbReference type="ARBA" id="ARBA00023098"/>
    </source>
</evidence>
<evidence type="ECO:0000313" key="10">
    <source>
        <dbReference type="Proteomes" id="UP000214646"/>
    </source>
</evidence>
<evidence type="ECO:0000256" key="2">
    <source>
        <dbReference type="ARBA" id="ARBA00022516"/>
    </source>
</evidence>
<dbReference type="Gene3D" id="2.160.10.10">
    <property type="entry name" value="Hexapeptide repeat proteins"/>
    <property type="match status" value="1"/>
</dbReference>
<keyword evidence="2" id="KW-0444">Lipid biosynthesis</keyword>
<dbReference type="Pfam" id="PF00132">
    <property type="entry name" value="Hexapep"/>
    <property type="match status" value="1"/>
</dbReference>
<dbReference type="InterPro" id="IPR011004">
    <property type="entry name" value="Trimer_LpxA-like_sf"/>
</dbReference>
<sequence length="278" mass="28962">MPRPDSPHVHPTAIVSSEARLAEDVAVGPFALIDGPVVVGAGSVIGPHVHLIGPLTLGTGNRLHTGCVFGDEPQHLAYKGEPTNVHIGNGNTFREGVTVHRGMPVGAGPGTGTTVIGNNNLFMVNSHVAHDCRVGNHSVFANGAVIGGHAQIADRVLLSGNTAVHQFCQVGTLALLGGTAAISQDLPPFWIIQGGINVVHGINVIGMRRAGFPAAEIQAVRHAYKLLNRSGMTVPSAIEVLEAEYGTMPAIRTLIAFIHGAKRGITLARGKADFENEV</sequence>
<keyword evidence="7 9" id="KW-0012">Acyltransferase</keyword>
<dbReference type="GO" id="GO:0009245">
    <property type="term" value="P:lipid A biosynthetic process"/>
    <property type="evidence" value="ECO:0007669"/>
    <property type="project" value="UniProtKB-KW"/>
</dbReference>
<comment type="caution">
    <text evidence="9">The sequence shown here is derived from an EMBL/GenBank/DDBJ whole genome shotgun (WGS) entry which is preliminary data.</text>
</comment>
<dbReference type="NCBIfam" id="NF003657">
    <property type="entry name" value="PRK05289.1"/>
    <property type="match status" value="1"/>
</dbReference>
<dbReference type="InterPro" id="IPR037157">
    <property type="entry name" value="Acetyltransf_C_sf"/>
</dbReference>
<keyword evidence="3" id="KW-0441">Lipid A biosynthesis</keyword>
<accession>A0A225DAB3</accession>
<dbReference type="InterPro" id="IPR018357">
    <property type="entry name" value="Hexapep_transf_CS"/>
</dbReference>
<dbReference type="GO" id="GO:0016020">
    <property type="term" value="C:membrane"/>
    <property type="evidence" value="ECO:0007669"/>
    <property type="project" value="GOC"/>
</dbReference>
<keyword evidence="5" id="KW-0677">Repeat</keyword>
<dbReference type="PANTHER" id="PTHR43480">
    <property type="entry name" value="ACYL-[ACYL-CARRIER-PROTEIN]--UDP-N-ACETYLGLUCOSAMINE O-ACYLTRANSFERASE"/>
    <property type="match status" value="1"/>
</dbReference>
<dbReference type="InterPro" id="IPR010137">
    <property type="entry name" value="Lipid_A_LpxA"/>
</dbReference>
<proteinExistence type="predicted"/>
<dbReference type="RefSeq" id="WP_088258308.1">
    <property type="nucleotide sequence ID" value="NZ_NIDE01000014.1"/>
</dbReference>
<dbReference type="InterPro" id="IPR001451">
    <property type="entry name" value="Hexapep"/>
</dbReference>
<evidence type="ECO:0000256" key="4">
    <source>
        <dbReference type="ARBA" id="ARBA00022679"/>
    </source>
</evidence>
<dbReference type="PANTHER" id="PTHR43480:SF1">
    <property type="entry name" value="ACYL-[ACYL-CARRIER-PROTEIN]--UDP-N-ACETYLGLUCOSAMINE O-ACYLTRANSFERASE, MITOCHONDRIAL-RELATED"/>
    <property type="match status" value="1"/>
</dbReference>